<feature type="non-terminal residue" evidence="2">
    <location>
        <position position="125"/>
    </location>
</feature>
<protein>
    <submittedName>
        <fullName evidence="2">Nitrogen regulatory protein P-II</fullName>
    </submittedName>
</protein>
<reference evidence="2" key="1">
    <citation type="submission" date="2020-02" db="EMBL/GenBank/DDBJ databases">
        <authorList>
            <person name="Meier V. D."/>
        </authorList>
    </citation>
    <scope>NUCLEOTIDE SEQUENCE</scope>
    <source>
        <strain evidence="2">AVDCRST_MAG65</strain>
    </source>
</reference>
<feature type="region of interest" description="Disordered" evidence="1">
    <location>
        <begin position="1"/>
        <end position="125"/>
    </location>
</feature>
<dbReference type="EMBL" id="CADCVL010000041">
    <property type="protein sequence ID" value="CAA9465385.1"/>
    <property type="molecule type" value="Genomic_DNA"/>
</dbReference>
<feature type="compositionally biased region" description="Basic residues" evidence="1">
    <location>
        <begin position="70"/>
        <end position="89"/>
    </location>
</feature>
<accession>A0A6J4RB63</accession>
<evidence type="ECO:0000313" key="2">
    <source>
        <dbReference type="EMBL" id="CAA9465385.1"/>
    </source>
</evidence>
<feature type="compositionally biased region" description="Basic and acidic residues" evidence="1">
    <location>
        <begin position="109"/>
        <end position="119"/>
    </location>
</feature>
<evidence type="ECO:0000256" key="1">
    <source>
        <dbReference type="SAM" id="MobiDB-lite"/>
    </source>
</evidence>
<sequence>EDGHRLRPSRGFRADPDRAAGARVPVPDGLRGQGLGPPARHHRALPRGAAHQSPASQGQDRVRGGDRRRADHRRLRAQARPHRRRRRREGVRPSRGGGLPSADRRVRRRDSSGPPRDRAGSGPGL</sequence>
<feature type="compositionally biased region" description="Basic and acidic residues" evidence="1">
    <location>
        <begin position="60"/>
        <end position="69"/>
    </location>
</feature>
<gene>
    <name evidence="2" type="ORF">AVDCRST_MAG65-228</name>
</gene>
<feature type="non-terminal residue" evidence="2">
    <location>
        <position position="1"/>
    </location>
</feature>
<feature type="compositionally biased region" description="Basic residues" evidence="1">
    <location>
        <begin position="1"/>
        <end position="10"/>
    </location>
</feature>
<name>A0A6J4RB63_9ACTN</name>
<proteinExistence type="predicted"/>
<organism evidence="2">
    <name type="scientific">uncultured Solirubrobacteraceae bacterium</name>
    <dbReference type="NCBI Taxonomy" id="1162706"/>
    <lineage>
        <taxon>Bacteria</taxon>
        <taxon>Bacillati</taxon>
        <taxon>Actinomycetota</taxon>
        <taxon>Thermoleophilia</taxon>
        <taxon>Solirubrobacterales</taxon>
        <taxon>Solirubrobacteraceae</taxon>
        <taxon>environmental samples</taxon>
    </lineage>
</organism>
<dbReference type="AlphaFoldDB" id="A0A6J4RB63"/>